<sequence>MAPRAHFFLHTPVYEWSIEVKKHRHIINAQWETINMQNEADEFNAIVWREHFFDALEAKNALTVESPDGDDGKCSCLLEGVPISRYCLHDI</sequence>
<accession>A0A183BMK5</accession>
<protein>
    <submittedName>
        <fullName evidence="2">Uncharacterized protein</fullName>
    </submittedName>
</protein>
<dbReference type="AlphaFoldDB" id="A0A183BMK5"/>
<name>A0A183BMK5_GLOPA</name>
<dbReference type="Proteomes" id="UP000050741">
    <property type="component" value="Unassembled WGS sequence"/>
</dbReference>
<keyword evidence="1" id="KW-1185">Reference proteome</keyword>
<evidence type="ECO:0000313" key="2">
    <source>
        <dbReference type="WBParaSite" id="GPLIN_000184000"/>
    </source>
</evidence>
<dbReference type="WBParaSite" id="GPLIN_000184000">
    <property type="protein sequence ID" value="GPLIN_000184000"/>
    <property type="gene ID" value="GPLIN_000184000"/>
</dbReference>
<evidence type="ECO:0000313" key="1">
    <source>
        <dbReference type="Proteomes" id="UP000050741"/>
    </source>
</evidence>
<reference evidence="2" key="3">
    <citation type="submission" date="2016-06" db="UniProtKB">
        <authorList>
            <consortium name="WormBaseParasite"/>
        </authorList>
    </citation>
    <scope>IDENTIFICATION</scope>
</reference>
<proteinExistence type="predicted"/>
<reference evidence="1" key="2">
    <citation type="submission" date="2014-05" db="EMBL/GenBank/DDBJ databases">
        <title>The genome and life-stage specific transcriptomes of Globodera pallida elucidate key aspects of plant parasitism by a cyst nematode.</title>
        <authorList>
            <person name="Cotton J.A."/>
            <person name="Lilley C.J."/>
            <person name="Jones L.M."/>
            <person name="Kikuchi T."/>
            <person name="Reid A.J."/>
            <person name="Thorpe P."/>
            <person name="Tsai I.J."/>
            <person name="Beasley H."/>
            <person name="Blok V."/>
            <person name="Cock P.J.A."/>
            <person name="Van den Akker S.E."/>
            <person name="Holroyd N."/>
            <person name="Hunt M."/>
            <person name="Mantelin S."/>
            <person name="Naghra H."/>
            <person name="Pain A."/>
            <person name="Palomares-Rius J.E."/>
            <person name="Zarowiecki M."/>
            <person name="Berriman M."/>
            <person name="Jones J.T."/>
            <person name="Urwin P.E."/>
        </authorList>
    </citation>
    <scope>NUCLEOTIDE SEQUENCE [LARGE SCALE GENOMIC DNA]</scope>
    <source>
        <strain evidence="1">Lindley</strain>
    </source>
</reference>
<organism evidence="1 2">
    <name type="scientific">Globodera pallida</name>
    <name type="common">Potato cyst nematode worm</name>
    <name type="synonym">Heterodera pallida</name>
    <dbReference type="NCBI Taxonomy" id="36090"/>
    <lineage>
        <taxon>Eukaryota</taxon>
        <taxon>Metazoa</taxon>
        <taxon>Ecdysozoa</taxon>
        <taxon>Nematoda</taxon>
        <taxon>Chromadorea</taxon>
        <taxon>Rhabditida</taxon>
        <taxon>Tylenchina</taxon>
        <taxon>Tylenchomorpha</taxon>
        <taxon>Tylenchoidea</taxon>
        <taxon>Heteroderidae</taxon>
        <taxon>Heteroderinae</taxon>
        <taxon>Globodera</taxon>
    </lineage>
</organism>
<reference evidence="1" key="1">
    <citation type="submission" date="2013-12" db="EMBL/GenBank/DDBJ databases">
        <authorList>
            <person name="Aslett M."/>
        </authorList>
    </citation>
    <scope>NUCLEOTIDE SEQUENCE [LARGE SCALE GENOMIC DNA]</scope>
    <source>
        <strain evidence="1">Lindley</strain>
    </source>
</reference>